<dbReference type="Proteomes" id="UP000271889">
    <property type="component" value="Unassembled WGS sequence"/>
</dbReference>
<evidence type="ECO:0000313" key="3">
    <source>
        <dbReference type="Proteomes" id="UP000271889"/>
    </source>
</evidence>
<reference evidence="2 3" key="1">
    <citation type="submission" date="2018-11" db="EMBL/GenBank/DDBJ databases">
        <authorList>
            <consortium name="Pathogen Informatics"/>
        </authorList>
    </citation>
    <scope>NUCLEOTIDE SEQUENCE [LARGE SCALE GENOMIC DNA]</scope>
</reference>
<dbReference type="AlphaFoldDB" id="A0A3P7N4N0"/>
<evidence type="ECO:0000256" key="1">
    <source>
        <dbReference type="SAM" id="MobiDB-lite"/>
    </source>
</evidence>
<feature type="compositionally biased region" description="Basic residues" evidence="1">
    <location>
        <begin position="17"/>
        <end position="26"/>
    </location>
</feature>
<accession>A0A3P7N4N0</accession>
<protein>
    <submittedName>
        <fullName evidence="2">Uncharacterized protein</fullName>
    </submittedName>
</protein>
<proteinExistence type="predicted"/>
<feature type="region of interest" description="Disordered" evidence="1">
    <location>
        <begin position="1"/>
        <end position="41"/>
    </location>
</feature>
<name>A0A3P7N4N0_CYLGO</name>
<feature type="compositionally biased region" description="Basic and acidic residues" evidence="1">
    <location>
        <begin position="27"/>
        <end position="41"/>
    </location>
</feature>
<gene>
    <name evidence="2" type="ORF">CGOC_LOCUS13445</name>
</gene>
<organism evidence="2 3">
    <name type="scientific">Cylicostephanus goldi</name>
    <name type="common">Nematode worm</name>
    <dbReference type="NCBI Taxonomy" id="71465"/>
    <lineage>
        <taxon>Eukaryota</taxon>
        <taxon>Metazoa</taxon>
        <taxon>Ecdysozoa</taxon>
        <taxon>Nematoda</taxon>
        <taxon>Chromadorea</taxon>
        <taxon>Rhabditida</taxon>
        <taxon>Rhabditina</taxon>
        <taxon>Rhabditomorpha</taxon>
        <taxon>Strongyloidea</taxon>
        <taxon>Strongylidae</taxon>
        <taxon>Cylicostephanus</taxon>
    </lineage>
</organism>
<evidence type="ECO:0000313" key="2">
    <source>
        <dbReference type="EMBL" id="VDN37324.1"/>
    </source>
</evidence>
<dbReference type="EMBL" id="UYRV01131474">
    <property type="protein sequence ID" value="VDN37324.1"/>
    <property type="molecule type" value="Genomic_DNA"/>
</dbReference>
<keyword evidence="3" id="KW-1185">Reference proteome</keyword>
<sequence length="41" mass="4703">MATGIEEGKTVAILGREHKKPKKPDKKMREEQEGEKLLRVL</sequence>